<dbReference type="Proteomes" id="UP000309618">
    <property type="component" value="Unassembled WGS sequence"/>
</dbReference>
<accession>A0A4S5CNM8</accession>
<dbReference type="AlphaFoldDB" id="A0A4S5CNM8"/>
<organism evidence="1 2">
    <name type="scientific">Aeromonas veronii</name>
    <dbReference type="NCBI Taxonomy" id="654"/>
    <lineage>
        <taxon>Bacteria</taxon>
        <taxon>Pseudomonadati</taxon>
        <taxon>Pseudomonadota</taxon>
        <taxon>Gammaproteobacteria</taxon>
        <taxon>Aeromonadales</taxon>
        <taxon>Aeromonadaceae</taxon>
        <taxon>Aeromonas</taxon>
    </lineage>
</organism>
<evidence type="ECO:0000313" key="2">
    <source>
        <dbReference type="Proteomes" id="UP000309618"/>
    </source>
</evidence>
<name>A0A4S5CNM8_AERVE</name>
<reference evidence="1 2" key="1">
    <citation type="submission" date="2019-04" db="EMBL/GenBank/DDBJ databases">
        <title>Comparative genomics of Aeromonas veronii strains pathogenic to fish.</title>
        <authorList>
            <person name="Cascarano M.C."/>
            <person name="Smyrli M."/>
            <person name="Katharios P."/>
        </authorList>
    </citation>
    <scope>NUCLEOTIDE SEQUENCE [LARGE SCALE GENOMIC DNA]</scope>
    <source>
        <strain evidence="1 2">XU1</strain>
    </source>
</reference>
<dbReference type="EMBL" id="SSUX01000008">
    <property type="protein sequence ID" value="THJ45128.1"/>
    <property type="molecule type" value="Genomic_DNA"/>
</dbReference>
<comment type="caution">
    <text evidence="1">The sequence shown here is derived from an EMBL/GenBank/DDBJ whole genome shotgun (WGS) entry which is preliminary data.</text>
</comment>
<sequence length="63" mass="7224">MPDYEAIIARRNCNAAFESWRQRLSQGDKLPRGPYFAGKKPGRKIVLMDEAWSVKTGVQRTLD</sequence>
<proteinExistence type="predicted"/>
<protein>
    <submittedName>
        <fullName evidence="1">Uncharacterized protein</fullName>
    </submittedName>
</protein>
<gene>
    <name evidence="1" type="ORF">E8Q35_12805</name>
</gene>
<evidence type="ECO:0000313" key="1">
    <source>
        <dbReference type="EMBL" id="THJ45128.1"/>
    </source>
</evidence>